<organism evidence="2 3">
    <name type="scientific">Culicoidibacter larvae</name>
    <dbReference type="NCBI Taxonomy" id="2579976"/>
    <lineage>
        <taxon>Bacteria</taxon>
        <taxon>Bacillati</taxon>
        <taxon>Bacillota</taxon>
        <taxon>Culicoidibacteria</taxon>
        <taxon>Culicoidibacterales</taxon>
        <taxon>Culicoidibacteraceae</taxon>
        <taxon>Culicoidibacter</taxon>
    </lineage>
</organism>
<dbReference type="AlphaFoldDB" id="A0A5R8QHI3"/>
<keyword evidence="2" id="KW-0378">Hydrolase</keyword>
<accession>A0A5R8QHI3</accession>
<dbReference type="Gene3D" id="3.30.1380.10">
    <property type="match status" value="1"/>
</dbReference>
<dbReference type="PANTHER" id="PTHR34385">
    <property type="entry name" value="D-ALANYL-D-ALANINE CARBOXYPEPTIDASE"/>
    <property type="match status" value="1"/>
</dbReference>
<dbReference type="GO" id="GO:0006508">
    <property type="term" value="P:proteolysis"/>
    <property type="evidence" value="ECO:0007669"/>
    <property type="project" value="InterPro"/>
</dbReference>
<dbReference type="SUPFAM" id="SSF55166">
    <property type="entry name" value="Hedgehog/DD-peptidase"/>
    <property type="match status" value="1"/>
</dbReference>
<dbReference type="GO" id="GO:0004180">
    <property type="term" value="F:carboxypeptidase activity"/>
    <property type="evidence" value="ECO:0007669"/>
    <property type="project" value="UniProtKB-KW"/>
</dbReference>
<evidence type="ECO:0000313" key="3">
    <source>
        <dbReference type="Proteomes" id="UP000306912"/>
    </source>
</evidence>
<dbReference type="InterPro" id="IPR052179">
    <property type="entry name" value="DD-CPase-like"/>
</dbReference>
<dbReference type="InterPro" id="IPR058193">
    <property type="entry name" value="VanY/YodJ_core_dom"/>
</dbReference>
<proteinExistence type="predicted"/>
<protein>
    <submittedName>
        <fullName evidence="2">D-alanyl-D-alanine carboxypeptidase family protein</fullName>
    </submittedName>
</protein>
<keyword evidence="3" id="KW-1185">Reference proteome</keyword>
<dbReference type="InterPro" id="IPR009045">
    <property type="entry name" value="Zn_M74/Hedgehog-like"/>
</dbReference>
<comment type="caution">
    <text evidence="2">The sequence shown here is derived from an EMBL/GenBank/DDBJ whole genome shotgun (WGS) entry which is preliminary data.</text>
</comment>
<evidence type="ECO:0000313" key="2">
    <source>
        <dbReference type="EMBL" id="TLG77509.1"/>
    </source>
</evidence>
<dbReference type="OrthoDB" id="9792074at2"/>
<name>A0A5R8QHI3_9FIRM</name>
<dbReference type="InParanoid" id="A0A5R8QHI3"/>
<evidence type="ECO:0000259" key="1">
    <source>
        <dbReference type="Pfam" id="PF02557"/>
    </source>
</evidence>
<gene>
    <name evidence="2" type="ORF">FEZ08_00545</name>
</gene>
<dbReference type="FunCoup" id="A0A5R8QHI3">
    <property type="interactions" value="74"/>
</dbReference>
<reference evidence="2 3" key="1">
    <citation type="submission" date="2019-05" db="EMBL/GenBank/DDBJ databases">
        <title>Culicoidintestinum kansasii gen. nov., sp. nov. from the gastrointestinal tract of the biting midge, Culicoides sonorensis.</title>
        <authorList>
            <person name="Neupane S."/>
            <person name="Ghosh A."/>
            <person name="Gunther S."/>
            <person name="Martin K."/>
            <person name="Zurek L."/>
        </authorList>
    </citation>
    <scope>NUCLEOTIDE SEQUENCE [LARGE SCALE GENOMIC DNA]</scope>
    <source>
        <strain evidence="2 3">CS-1</strain>
    </source>
</reference>
<dbReference type="CDD" id="cd14852">
    <property type="entry name" value="LD-carboxypeptidase"/>
    <property type="match status" value="1"/>
</dbReference>
<dbReference type="Pfam" id="PF02557">
    <property type="entry name" value="VanY"/>
    <property type="match status" value="1"/>
</dbReference>
<dbReference type="Proteomes" id="UP000306912">
    <property type="component" value="Unassembled WGS sequence"/>
</dbReference>
<keyword evidence="2" id="KW-0121">Carboxypeptidase</keyword>
<dbReference type="PANTHER" id="PTHR34385:SF1">
    <property type="entry name" value="PEPTIDOGLYCAN L-ALANYL-D-GLUTAMATE ENDOPEPTIDASE CWLK"/>
    <property type="match status" value="1"/>
</dbReference>
<sequence>MTDYQDVFNMLKNHDLSDFTADEEAAVQANIAKMQAVLDNKQVDLLETTINELAASIDAHYMVENDVAITYKKGLIIANKNNCMPSSYAPGESAQAAVAFSQMAADAANEGLSLNDFSTYRSYSGQKSLYDRYVAADGQEAADRYSSRPGCSEHQTGLAFDIGGSNSAAWAETTFDDTEEAIWLANNAYKYGFILRYPPGKESVTGYMYESWHYRYVGDIAKTIYDSGKTLEEYLEVE</sequence>
<feature type="domain" description="D-alanyl-D-alanine carboxypeptidase-like core" evidence="1">
    <location>
        <begin position="94"/>
        <end position="219"/>
    </location>
</feature>
<dbReference type="EMBL" id="VBWP01000001">
    <property type="protein sequence ID" value="TLG77509.1"/>
    <property type="molecule type" value="Genomic_DNA"/>
</dbReference>
<keyword evidence="2" id="KW-0645">Protease</keyword>
<dbReference type="InterPro" id="IPR003709">
    <property type="entry name" value="VanY-like_core_dom"/>
</dbReference>